<accession>A0AAN6GH90</accession>
<dbReference type="PANTHER" id="PTHR12673:SF270">
    <property type="entry name" value="FYVE-TYPE DOMAIN-CONTAINING PROTEIN"/>
    <property type="match status" value="1"/>
</dbReference>
<evidence type="ECO:0000259" key="2">
    <source>
        <dbReference type="PROSITE" id="PS50010"/>
    </source>
</evidence>
<dbReference type="SUPFAM" id="SSF48065">
    <property type="entry name" value="DBL homology domain (DH-domain)"/>
    <property type="match status" value="1"/>
</dbReference>
<dbReference type="Pfam" id="PF00621">
    <property type="entry name" value="RhoGEF"/>
    <property type="match status" value="1"/>
</dbReference>
<feature type="compositionally biased region" description="Low complexity" evidence="1">
    <location>
        <begin position="780"/>
        <end position="799"/>
    </location>
</feature>
<dbReference type="GO" id="GO:0005085">
    <property type="term" value="F:guanyl-nucleotide exchange factor activity"/>
    <property type="evidence" value="ECO:0007669"/>
    <property type="project" value="InterPro"/>
</dbReference>
<dbReference type="EMBL" id="JAPDMQ010000065">
    <property type="protein sequence ID" value="KAK0537134.1"/>
    <property type="molecule type" value="Genomic_DNA"/>
</dbReference>
<feature type="region of interest" description="Disordered" evidence="1">
    <location>
        <begin position="841"/>
        <end position="929"/>
    </location>
</feature>
<name>A0AAN6GH90_9BASI</name>
<evidence type="ECO:0000256" key="1">
    <source>
        <dbReference type="SAM" id="MobiDB-lite"/>
    </source>
</evidence>
<dbReference type="SMART" id="SM00325">
    <property type="entry name" value="RhoGEF"/>
    <property type="match status" value="1"/>
</dbReference>
<protein>
    <recommendedName>
        <fullName evidence="2">DH domain-containing protein</fullName>
    </recommendedName>
</protein>
<organism evidence="3 4">
    <name type="scientific">Tilletia horrida</name>
    <dbReference type="NCBI Taxonomy" id="155126"/>
    <lineage>
        <taxon>Eukaryota</taxon>
        <taxon>Fungi</taxon>
        <taxon>Dikarya</taxon>
        <taxon>Basidiomycota</taxon>
        <taxon>Ustilaginomycotina</taxon>
        <taxon>Exobasidiomycetes</taxon>
        <taxon>Tilletiales</taxon>
        <taxon>Tilletiaceae</taxon>
        <taxon>Tilletia</taxon>
    </lineage>
</organism>
<feature type="compositionally biased region" description="Low complexity" evidence="1">
    <location>
        <begin position="841"/>
        <end position="860"/>
    </location>
</feature>
<dbReference type="InterPro" id="IPR051092">
    <property type="entry name" value="FYVE_RhoGEF_PH"/>
</dbReference>
<feature type="compositionally biased region" description="Low complexity" evidence="1">
    <location>
        <begin position="545"/>
        <end position="572"/>
    </location>
</feature>
<dbReference type="InterPro" id="IPR035899">
    <property type="entry name" value="DBL_dom_sf"/>
</dbReference>
<sequence length="1069" mass="115487">MALNNLRRSPSPKRRRREDESPTRPPSAGAAAAGAGGHSTPMRISRDYTAMGSTAELAHFRHHSYGADSTTIHSAFYDVVLQADGPAADGSRASPEDILPRLGPVLLDQNGQLEGDEYMGSDGLPSSGSGSSIVMIAQGGNNNKAAPSPTAIAQADMKFERKLNELLHLEKSYVRRIDALYHDYAIPLRQLARDKDRAIIPLYESHKLFGNISEILSCNQAFLYELEMILRDGIDGARQQIGAVLYKHMIMFSCYKEYIGNFDKDMLSSLMKGRALRDFVDRTRQASIGIGNSGLTELLMEPVQRIPRYKLLIAELSSFMLRPTDDAQLLLIRKAMSTIDDIAMCEADDKTKKAAVLWSFSRNIDGFPPSLISAKRDFIDCIDVDDFPLDASVSTNAGLFSPSSTAAPFSPQTPGLANTSGSSRPMPCTLFLFDDRLVIAKRASSSTCGRRAVGLEDLTKLASAMKWNPEGSADKRVELGFRGVVDLMDLIATDMGGPDFQLVMGRPPAQVSGDKWTGRLVRNFSTADYAYAPGAGSVLGGSSSGGPPSSVATHGTASNVSALSGSSGSHAATLVPGREEKARFLENLFRAQALFKARDQKSQVRVLAVAASESRGETGRKLVFWNVYSRRTYLSQQHKAPVVLHVDLTGRADPIPFGPEHHSPHARLRIYSLDMANGQCFHTASIKGVVDDDEQPLALLLSDLSGRLQEVAEEARNLNDFAPRRSDSIFSTPSHRGRAVVQGLENFRRSLLFGGGGGGGSNGTPAHTRSGSNPGGSGDPFGSPSKRTKSSTSRATTDTISSVFSHATSNMRSSTAMTSTAGTSVNSRDMLLMMSAENAGSANASGLLSPSGGTSPSKSSMPAGLMSPRKLHKKKRSSSVGAPDAEAQAAVVGTSRYSSHFTARLKDGDEQGSEGGTPQTRQSTRHRVQSTPMKDLVDLRASAAVDAETIAALKAQVQELERERAVLKPLQTQVRMLTRKVEVLTVLEKDGQLENTELHKAFNEELDGLYEHTQKPQSEELVALRLDAKKTKAERNEYGAMVRALKRELELERGEKAVFKAILEENGLL</sequence>
<feature type="domain" description="DH" evidence="2">
    <location>
        <begin position="158"/>
        <end position="342"/>
    </location>
</feature>
<dbReference type="PANTHER" id="PTHR12673">
    <property type="entry name" value="FACIOGENITAL DYSPLASIA PROTEIN"/>
    <property type="match status" value="1"/>
</dbReference>
<dbReference type="InterPro" id="IPR000219">
    <property type="entry name" value="DH_dom"/>
</dbReference>
<gene>
    <name evidence="3" type="ORF">OC842_001747</name>
</gene>
<comment type="caution">
    <text evidence="3">The sequence shown here is derived from an EMBL/GenBank/DDBJ whole genome shotgun (WGS) entry which is preliminary data.</text>
</comment>
<dbReference type="PROSITE" id="PS50010">
    <property type="entry name" value="DH_2"/>
    <property type="match status" value="1"/>
</dbReference>
<dbReference type="CDD" id="cd00160">
    <property type="entry name" value="RhoGEF"/>
    <property type="match status" value="1"/>
</dbReference>
<dbReference type="Gene3D" id="1.20.900.10">
    <property type="entry name" value="Dbl homology (DH) domain"/>
    <property type="match status" value="1"/>
</dbReference>
<evidence type="ECO:0000313" key="4">
    <source>
        <dbReference type="Proteomes" id="UP001176521"/>
    </source>
</evidence>
<feature type="region of interest" description="Disordered" evidence="1">
    <location>
        <begin position="540"/>
        <end position="573"/>
    </location>
</feature>
<feature type="region of interest" description="Disordered" evidence="1">
    <location>
        <begin position="755"/>
        <end position="800"/>
    </location>
</feature>
<dbReference type="Proteomes" id="UP001176521">
    <property type="component" value="Unassembled WGS sequence"/>
</dbReference>
<dbReference type="GO" id="GO:0005737">
    <property type="term" value="C:cytoplasm"/>
    <property type="evidence" value="ECO:0007669"/>
    <property type="project" value="TreeGrafter"/>
</dbReference>
<evidence type="ECO:0000313" key="3">
    <source>
        <dbReference type="EMBL" id="KAK0537134.1"/>
    </source>
</evidence>
<proteinExistence type="predicted"/>
<dbReference type="AlphaFoldDB" id="A0AAN6GH90"/>
<reference evidence="3" key="1">
    <citation type="journal article" date="2023" name="PhytoFront">
        <title>Draft Genome Resources of Seven Strains of Tilletia horrida, Causal Agent of Kernel Smut of Rice.</title>
        <authorList>
            <person name="Khanal S."/>
            <person name="Antony Babu S."/>
            <person name="Zhou X.G."/>
        </authorList>
    </citation>
    <scope>NUCLEOTIDE SEQUENCE</scope>
    <source>
        <strain evidence="3">TX3</strain>
    </source>
</reference>
<feature type="region of interest" description="Disordered" evidence="1">
    <location>
        <begin position="1"/>
        <end position="44"/>
    </location>
</feature>
<keyword evidence="4" id="KW-1185">Reference proteome</keyword>